<accession>A0A4Y9XMC7</accession>
<comment type="caution">
    <text evidence="2">The sequence shown here is derived from an EMBL/GenBank/DDBJ whole genome shotgun (WGS) entry which is preliminary data.</text>
</comment>
<organism evidence="2 3">
    <name type="scientific">Dentipellis fragilis</name>
    <dbReference type="NCBI Taxonomy" id="205917"/>
    <lineage>
        <taxon>Eukaryota</taxon>
        <taxon>Fungi</taxon>
        <taxon>Dikarya</taxon>
        <taxon>Basidiomycota</taxon>
        <taxon>Agaricomycotina</taxon>
        <taxon>Agaricomycetes</taxon>
        <taxon>Russulales</taxon>
        <taxon>Hericiaceae</taxon>
        <taxon>Dentipellis</taxon>
    </lineage>
</organism>
<keyword evidence="1" id="KW-0472">Membrane</keyword>
<feature type="transmembrane region" description="Helical" evidence="1">
    <location>
        <begin position="94"/>
        <end position="120"/>
    </location>
</feature>
<reference evidence="2 3" key="1">
    <citation type="submission" date="2019-02" db="EMBL/GenBank/DDBJ databases">
        <title>Genome sequencing of the rare red list fungi Dentipellis fragilis.</title>
        <authorList>
            <person name="Buettner E."/>
            <person name="Kellner H."/>
        </authorList>
    </citation>
    <scope>NUCLEOTIDE SEQUENCE [LARGE SCALE GENOMIC DNA]</scope>
    <source>
        <strain evidence="2 3">DSM 105465</strain>
    </source>
</reference>
<evidence type="ECO:0000313" key="2">
    <source>
        <dbReference type="EMBL" id="TFY50487.1"/>
    </source>
</evidence>
<evidence type="ECO:0000256" key="1">
    <source>
        <dbReference type="SAM" id="Phobius"/>
    </source>
</evidence>
<gene>
    <name evidence="2" type="ORF">EVG20_g11488</name>
</gene>
<name>A0A4Y9XMC7_9AGAM</name>
<dbReference type="AlphaFoldDB" id="A0A4Y9XMC7"/>
<dbReference type="EMBL" id="SEOQ01001811">
    <property type="protein sequence ID" value="TFY50487.1"/>
    <property type="molecule type" value="Genomic_DNA"/>
</dbReference>
<evidence type="ECO:0000313" key="3">
    <source>
        <dbReference type="Proteomes" id="UP000298327"/>
    </source>
</evidence>
<protein>
    <submittedName>
        <fullName evidence="2">Uncharacterized protein</fullName>
    </submittedName>
</protein>
<dbReference type="Proteomes" id="UP000298327">
    <property type="component" value="Unassembled WGS sequence"/>
</dbReference>
<proteinExistence type="predicted"/>
<keyword evidence="1" id="KW-1133">Transmembrane helix</keyword>
<keyword evidence="1" id="KW-0812">Transmembrane</keyword>
<sequence>MDESEPAACRPTPNLSSALVPPASSLPCPRALRIGALTCPRCPGPSLFLSAPTCLLVHARCAGTLAPTLSAPFLMYSADAVAWCVLSSSRAAALMFSMIFVPCILVVCSASITLVPFCLLEI</sequence>
<keyword evidence="3" id="KW-1185">Reference proteome</keyword>